<evidence type="ECO:0000256" key="4">
    <source>
        <dbReference type="SAM" id="MobiDB-lite"/>
    </source>
</evidence>
<dbReference type="SMART" id="SM00864">
    <property type="entry name" value="Tubulin"/>
    <property type="match status" value="1"/>
</dbReference>
<keyword evidence="7" id="KW-0132">Cell division</keyword>
<dbReference type="Gene3D" id="3.40.50.1440">
    <property type="entry name" value="Tubulin/FtsZ, GTPase domain"/>
    <property type="match status" value="1"/>
</dbReference>
<evidence type="ECO:0000256" key="2">
    <source>
        <dbReference type="ARBA" id="ARBA00022741"/>
    </source>
</evidence>
<dbReference type="PANTHER" id="PTHR30314:SF3">
    <property type="entry name" value="MITOCHONDRIAL DIVISION PROTEIN FSZA"/>
    <property type="match status" value="1"/>
</dbReference>
<dbReference type="Gene3D" id="3.30.1330.20">
    <property type="entry name" value="Tubulin/FtsZ, C-terminal domain"/>
    <property type="match status" value="1"/>
</dbReference>
<dbReference type="SUPFAM" id="SSF52490">
    <property type="entry name" value="Tubulin nucleotide-binding domain-like"/>
    <property type="match status" value="1"/>
</dbReference>
<dbReference type="InterPro" id="IPR008280">
    <property type="entry name" value="Tub_FtsZ_C"/>
</dbReference>
<keyword evidence="2" id="KW-0547">Nucleotide-binding</keyword>
<evidence type="ECO:0000256" key="1">
    <source>
        <dbReference type="ARBA" id="ARBA00009690"/>
    </source>
</evidence>
<dbReference type="InterPro" id="IPR020805">
    <property type="entry name" value="Cell_div_FtsZ_CS"/>
</dbReference>
<dbReference type="InterPro" id="IPR024757">
    <property type="entry name" value="FtsZ_C"/>
</dbReference>
<evidence type="ECO:0000256" key="3">
    <source>
        <dbReference type="ARBA" id="ARBA00023134"/>
    </source>
</evidence>
<dbReference type="InterPro" id="IPR018316">
    <property type="entry name" value="Tubulin/FtsZ_2-layer-sand-dom"/>
</dbReference>
<dbReference type="GO" id="GO:0003924">
    <property type="term" value="F:GTPase activity"/>
    <property type="evidence" value="ECO:0007669"/>
    <property type="project" value="InterPro"/>
</dbReference>
<proteinExistence type="inferred from homology"/>
<feature type="domain" description="Tubulin/FtsZ GTPase" evidence="5">
    <location>
        <begin position="13"/>
        <end position="205"/>
    </location>
</feature>
<dbReference type="InterPro" id="IPR037103">
    <property type="entry name" value="Tubulin/FtsZ-like_C"/>
</dbReference>
<feature type="region of interest" description="Disordered" evidence="4">
    <location>
        <begin position="357"/>
        <end position="377"/>
    </location>
</feature>
<gene>
    <name evidence="7" type="ORF">MNBD_NITROSPIRAE03-1178</name>
</gene>
<sequence>MFEIEELMEQTAKIRVIGVGGAGGNAVNNMIAANLKGIDFIAINTDLQVLETSLAPQKIQIGADLTRGLGAGSNPEIGRQAALHDYDAIAERLQGSDMVFITAGMGGGTGTGASSVVASIARELGTLTVAVITKPFFYEGKKRLMNAEEGIKELRQHVDTIIVIPNDRISLVVEKGTPLLKSFTVANNVLRQAVQGISDLILTPGLINLDFADVKTVIEDSGRAVIGIGSGNGEAGAVEAAKKAISNPLLEDSSVEGARGILVNITGGIELALSAVQEATSLIHDSAHEDVNIIFGAVIDSDMTDEVRITVIATGFEPKKEKVVLEDVKTWRPKPSVQLKAKAEYTGAERVLSKTLKGMPSEPLPTELMSYDDPYDMPPYLRKHE</sequence>
<dbReference type="SUPFAM" id="SSF55307">
    <property type="entry name" value="Tubulin C-terminal domain-like"/>
    <property type="match status" value="1"/>
</dbReference>
<keyword evidence="3" id="KW-0342">GTP-binding</keyword>
<dbReference type="CDD" id="cd02201">
    <property type="entry name" value="FtsZ_type1"/>
    <property type="match status" value="1"/>
</dbReference>
<dbReference type="GO" id="GO:0032153">
    <property type="term" value="C:cell division site"/>
    <property type="evidence" value="ECO:0007669"/>
    <property type="project" value="TreeGrafter"/>
</dbReference>
<dbReference type="Pfam" id="PF12327">
    <property type="entry name" value="FtsZ_C"/>
    <property type="match status" value="1"/>
</dbReference>
<organism evidence="7">
    <name type="scientific">hydrothermal vent metagenome</name>
    <dbReference type="NCBI Taxonomy" id="652676"/>
    <lineage>
        <taxon>unclassified sequences</taxon>
        <taxon>metagenomes</taxon>
        <taxon>ecological metagenomes</taxon>
    </lineage>
</organism>
<dbReference type="NCBIfam" id="TIGR00065">
    <property type="entry name" value="ftsZ"/>
    <property type="match status" value="1"/>
</dbReference>
<dbReference type="GO" id="GO:0051301">
    <property type="term" value="P:cell division"/>
    <property type="evidence" value="ECO:0007669"/>
    <property type="project" value="UniProtKB-KW"/>
</dbReference>
<dbReference type="InterPro" id="IPR003008">
    <property type="entry name" value="Tubulin_FtsZ_GTPase"/>
</dbReference>
<dbReference type="SMART" id="SM00865">
    <property type="entry name" value="Tubulin_C"/>
    <property type="match status" value="1"/>
</dbReference>
<dbReference type="GO" id="GO:0005525">
    <property type="term" value="F:GTP binding"/>
    <property type="evidence" value="ECO:0007669"/>
    <property type="project" value="UniProtKB-KW"/>
</dbReference>
<name>A0A3B1DAH7_9ZZZZ</name>
<dbReference type="InterPro" id="IPR000158">
    <property type="entry name" value="Cell_div_FtsZ"/>
</dbReference>
<dbReference type="FunFam" id="3.40.50.1440:FF:000001">
    <property type="entry name" value="Cell division protein FtsZ"/>
    <property type="match status" value="1"/>
</dbReference>
<evidence type="ECO:0000259" key="5">
    <source>
        <dbReference type="SMART" id="SM00864"/>
    </source>
</evidence>
<dbReference type="PRINTS" id="PR00423">
    <property type="entry name" value="CELLDVISFTSZ"/>
</dbReference>
<dbReference type="PANTHER" id="PTHR30314">
    <property type="entry name" value="CELL DIVISION PROTEIN FTSZ-RELATED"/>
    <property type="match status" value="1"/>
</dbReference>
<accession>A0A3B1DAH7</accession>
<feature type="domain" description="Tubulin/FtsZ 2-layer sandwich" evidence="6">
    <location>
        <begin position="207"/>
        <end position="325"/>
    </location>
</feature>
<dbReference type="InterPro" id="IPR036525">
    <property type="entry name" value="Tubulin/FtsZ_GTPase_sf"/>
</dbReference>
<reference evidence="7" key="1">
    <citation type="submission" date="2018-06" db="EMBL/GenBank/DDBJ databases">
        <authorList>
            <person name="Zhirakovskaya E."/>
        </authorList>
    </citation>
    <scope>NUCLEOTIDE SEQUENCE</scope>
</reference>
<comment type="similarity">
    <text evidence="1">Belongs to the FtsZ family.</text>
</comment>
<dbReference type="InterPro" id="IPR045061">
    <property type="entry name" value="FtsZ/CetZ"/>
</dbReference>
<dbReference type="HAMAP" id="MF_00909">
    <property type="entry name" value="FtsZ"/>
    <property type="match status" value="1"/>
</dbReference>
<evidence type="ECO:0000313" key="7">
    <source>
        <dbReference type="EMBL" id="VAX32958.1"/>
    </source>
</evidence>
<dbReference type="AlphaFoldDB" id="A0A3B1DAH7"/>
<dbReference type="PROSITE" id="PS01134">
    <property type="entry name" value="FTSZ_1"/>
    <property type="match status" value="1"/>
</dbReference>
<protein>
    <submittedName>
        <fullName evidence="7">Cell division protein FtsZ</fullName>
    </submittedName>
</protein>
<keyword evidence="7" id="KW-0131">Cell cycle</keyword>
<dbReference type="Pfam" id="PF00091">
    <property type="entry name" value="Tubulin"/>
    <property type="match status" value="1"/>
</dbReference>
<evidence type="ECO:0000259" key="6">
    <source>
        <dbReference type="SMART" id="SM00865"/>
    </source>
</evidence>
<dbReference type="EMBL" id="UOGI01000157">
    <property type="protein sequence ID" value="VAX32958.1"/>
    <property type="molecule type" value="Genomic_DNA"/>
</dbReference>
<dbReference type="GO" id="GO:0005737">
    <property type="term" value="C:cytoplasm"/>
    <property type="evidence" value="ECO:0007669"/>
    <property type="project" value="TreeGrafter"/>
</dbReference>